<dbReference type="EMBL" id="JAGTIS010000032">
    <property type="protein sequence ID" value="MBT8769533.1"/>
    <property type="molecule type" value="Genomic_DNA"/>
</dbReference>
<reference evidence="1 2" key="1">
    <citation type="submission" date="2021-04" db="EMBL/GenBank/DDBJ databases">
        <title>Pseudomonas boanensis sp. nov., a bacterium isolated from river water used for household purposes in Boane District, Mozambique.</title>
        <authorList>
            <person name="Nicklasson M."/>
            <person name="Martin-Rodriguez A.J."/>
            <person name="Thorell K."/>
            <person name="Neves L."/>
            <person name="Mussagy A."/>
            <person name="Rydberg H.A."/>
            <person name="Hernroth B."/>
            <person name="Svensson-Stadler L."/>
            <person name="Sjoling A."/>
        </authorList>
    </citation>
    <scope>NUCLEOTIDE SEQUENCE [LARGE SCALE GENOMIC DNA]</scope>
    <source>
        <strain evidence="1 2">DB1</strain>
    </source>
</reference>
<evidence type="ECO:0000313" key="1">
    <source>
        <dbReference type="EMBL" id="MBT8769533.1"/>
    </source>
</evidence>
<dbReference type="Pfam" id="PF10982">
    <property type="entry name" value="DUF2789"/>
    <property type="match status" value="1"/>
</dbReference>
<name>A0ABS5XPA2_9GAMM</name>
<dbReference type="Gene3D" id="1.10.10.1130">
    <property type="entry name" value="Uncharacterised protein PF10982, DUF2789"/>
    <property type="match status" value="1"/>
</dbReference>
<proteinExistence type="predicted"/>
<accession>A0ABS5XPA2</accession>
<protein>
    <submittedName>
        <fullName evidence="1">DUF2789 domain-containing protein</fullName>
    </submittedName>
</protein>
<keyword evidence="2" id="KW-1185">Reference proteome</keyword>
<organism evidence="1 2">
    <name type="scientific">Metapseudomonas boanensis</name>
    <dbReference type="NCBI Taxonomy" id="2822138"/>
    <lineage>
        <taxon>Bacteria</taxon>
        <taxon>Pseudomonadati</taxon>
        <taxon>Pseudomonadota</taxon>
        <taxon>Gammaproteobacteria</taxon>
        <taxon>Pseudomonadales</taxon>
        <taxon>Pseudomonadaceae</taxon>
        <taxon>Metapseudomonas</taxon>
    </lineage>
</organism>
<dbReference type="Proteomes" id="UP001519667">
    <property type="component" value="Unassembled WGS sequence"/>
</dbReference>
<sequence>MDTSQHNLGTLFQQLGLASSKAEIDEFIASHRLTAGLAVADAPFWTPAQATFLREALQEDSDWAEEVDELAMLLSK</sequence>
<dbReference type="RefSeq" id="WP_215381605.1">
    <property type="nucleotide sequence ID" value="NZ_JAGTIS010000032.1"/>
</dbReference>
<evidence type="ECO:0000313" key="2">
    <source>
        <dbReference type="Proteomes" id="UP001519667"/>
    </source>
</evidence>
<dbReference type="InterPro" id="IPR038086">
    <property type="entry name" value="DUF2789_sf"/>
</dbReference>
<comment type="caution">
    <text evidence="1">The sequence shown here is derived from an EMBL/GenBank/DDBJ whole genome shotgun (WGS) entry which is preliminary data.</text>
</comment>
<gene>
    <name evidence="1" type="ORF">J7302_25820</name>
</gene>
<dbReference type="InterPro" id="IPR021250">
    <property type="entry name" value="DUF2789"/>
</dbReference>